<feature type="region of interest" description="Disordered" evidence="1">
    <location>
        <begin position="853"/>
        <end position="895"/>
    </location>
</feature>
<evidence type="ECO:0000313" key="3">
    <source>
        <dbReference type="EMBL" id="CRK04401.1"/>
    </source>
</evidence>
<feature type="compositionally biased region" description="Polar residues" evidence="1">
    <location>
        <begin position="689"/>
        <end position="721"/>
    </location>
</feature>
<feature type="compositionally biased region" description="Polar residues" evidence="1">
    <location>
        <begin position="657"/>
        <end position="673"/>
    </location>
</feature>
<dbReference type="Pfam" id="PF00620">
    <property type="entry name" value="RhoGAP"/>
    <property type="match status" value="1"/>
</dbReference>
<dbReference type="SUPFAM" id="SSF48350">
    <property type="entry name" value="GTPase activation domain, GAP"/>
    <property type="match status" value="1"/>
</dbReference>
<feature type="compositionally biased region" description="Polar residues" evidence="1">
    <location>
        <begin position="582"/>
        <end position="593"/>
    </location>
</feature>
<feature type="compositionally biased region" description="Basic and acidic residues" evidence="1">
    <location>
        <begin position="20"/>
        <end position="30"/>
    </location>
</feature>
<protein>
    <recommendedName>
        <fullName evidence="2">Rho-GAP domain-containing protein</fullName>
    </recommendedName>
</protein>
<dbReference type="Gene3D" id="1.10.555.10">
    <property type="entry name" value="Rho GTPase activation protein"/>
    <property type="match status" value="1"/>
</dbReference>
<dbReference type="AlphaFoldDB" id="A0A0G4KJP8"/>
<dbReference type="Proteomes" id="UP000045706">
    <property type="component" value="Unassembled WGS sequence"/>
</dbReference>
<feature type="domain" description="Rho-GAP" evidence="2">
    <location>
        <begin position="196"/>
        <end position="471"/>
    </location>
</feature>
<sequence length="924" mass="101283">MQSYNRGSGCVPNPSFSTKSSKEIESETQKSHAGSTAPTSFLVPHSMPVSRQSSASRYPRLANSDIVPAPLTGSGHRTKYLQSSATWTSSSGDLAMFSDTDEIEDRQHFVVEYNRLAKKHGIRVLVTDDFVKGKRDTYPSTMTEKRKWWSKILRTPSTEEREHTEQAAGHIPRHRRSVSDLALKMMHGRKEPQKRLSLQTMVRLGGKSMFYLPAEYAPGALMLPTCIRATAQYLAQHGLVTRGVFRIPGSQRIVNALFDYYCFEGQNEEVARTVRCPNLPTHINAGPHDIASAFKKFLGVLPGGILGSLGLFDALVAIHSQSRAEPEFIRTRQTKIRGRLIALAIGTLQSQFHRELVCAVFGLLSLVGRQAEIAPHEDGLGHPLPTSDLMGYSALGIIFGPLLIGDLLDTYNIRVAHPSSGLLLFPMTPTKLKKERSRSKTMVSEHSPTVDKILIANEIAEMIITHWRDVVRNLRSLSVLAGKGRSKGNSNGDLASRRGFLRSSASEPFKLKRPPGWEDHSPDMPGAGRTGSPTLDTPTPAQRRGSLTSQSISNSTADILSIRRTRPKSSYSDSITKIPPKSSLNPLSPTAEESVSDYGAQKWPPESTSRQHLPDTQDPTCATSNMKQPLPSTLAKMMTAAKLSPAGKTKLSADGTPRQSVEVTRNSCTSGNNRAMPATQPMTTPAAKSRSSQDATKPRSSTKASPSLQTLQSRMLCQSTGSEGGDESENIPPSRRSPVRSPFEASKKSGLPQSDSGLVSSRLRRFMKTDQEGWPEQGIVEPVPSRGQGRSSEESKITARQVASPARGQGEHQGIQKSTTFPKRKPVARSADVRNSSLSDRRGIIAADVEVESRSLEQRNTSGAGSNQTVRINSNMHEESVAEREKERENSMQITPKEFFKEFDVAMREPVHTDVSRTNSLEAQ</sequence>
<feature type="compositionally biased region" description="Polar residues" evidence="1">
    <location>
        <begin position="531"/>
        <end position="558"/>
    </location>
</feature>
<accession>A0A0G4KJP8</accession>
<reference evidence="4" key="1">
    <citation type="submission" date="2015-05" db="EMBL/GenBank/DDBJ databases">
        <authorList>
            <person name="Fogelqvist Johan"/>
        </authorList>
    </citation>
    <scope>NUCLEOTIDE SEQUENCE [LARGE SCALE GENOMIC DNA]</scope>
</reference>
<evidence type="ECO:0000313" key="4">
    <source>
        <dbReference type="Proteomes" id="UP000045706"/>
    </source>
</evidence>
<gene>
    <name evidence="3" type="ORF">BN1723_008879</name>
</gene>
<dbReference type="CDD" id="cd00159">
    <property type="entry name" value="RhoGAP"/>
    <property type="match status" value="1"/>
</dbReference>
<feature type="region of interest" description="Disordered" evidence="1">
    <location>
        <begin position="505"/>
        <end position="628"/>
    </location>
</feature>
<dbReference type="EMBL" id="CVQI01001002">
    <property type="protein sequence ID" value="CRK04401.1"/>
    <property type="molecule type" value="Genomic_DNA"/>
</dbReference>
<feature type="compositionally biased region" description="Low complexity" evidence="1">
    <location>
        <begin position="732"/>
        <end position="742"/>
    </location>
</feature>
<feature type="region of interest" description="Disordered" evidence="1">
    <location>
        <begin position="642"/>
        <end position="838"/>
    </location>
</feature>
<dbReference type="GO" id="GO:0007165">
    <property type="term" value="P:signal transduction"/>
    <property type="evidence" value="ECO:0007669"/>
    <property type="project" value="InterPro"/>
</dbReference>
<evidence type="ECO:0000256" key="1">
    <source>
        <dbReference type="SAM" id="MobiDB-lite"/>
    </source>
</evidence>
<dbReference type="InterPro" id="IPR008936">
    <property type="entry name" value="Rho_GTPase_activation_prot"/>
</dbReference>
<proteinExistence type="predicted"/>
<feature type="region of interest" description="Disordered" evidence="1">
    <location>
        <begin position="1"/>
        <end position="59"/>
    </location>
</feature>
<feature type="compositionally biased region" description="Basic and acidic residues" evidence="1">
    <location>
        <begin position="876"/>
        <end position="890"/>
    </location>
</feature>
<name>A0A0G4KJP8_VERLO</name>
<dbReference type="SMART" id="SM00324">
    <property type="entry name" value="RhoGAP"/>
    <property type="match status" value="1"/>
</dbReference>
<evidence type="ECO:0000259" key="2">
    <source>
        <dbReference type="PROSITE" id="PS50238"/>
    </source>
</evidence>
<organism evidence="3 4">
    <name type="scientific">Verticillium longisporum</name>
    <name type="common">Verticillium dahliae var. longisporum</name>
    <dbReference type="NCBI Taxonomy" id="100787"/>
    <lineage>
        <taxon>Eukaryota</taxon>
        <taxon>Fungi</taxon>
        <taxon>Dikarya</taxon>
        <taxon>Ascomycota</taxon>
        <taxon>Pezizomycotina</taxon>
        <taxon>Sordariomycetes</taxon>
        <taxon>Hypocreomycetidae</taxon>
        <taxon>Glomerellales</taxon>
        <taxon>Plectosphaerellaceae</taxon>
        <taxon>Verticillium</taxon>
    </lineage>
</organism>
<feature type="compositionally biased region" description="Polar residues" evidence="1">
    <location>
        <begin position="858"/>
        <end position="875"/>
    </location>
</feature>
<feature type="compositionally biased region" description="Polar residues" evidence="1">
    <location>
        <begin position="617"/>
        <end position="628"/>
    </location>
</feature>
<dbReference type="PROSITE" id="PS50238">
    <property type="entry name" value="RHOGAP"/>
    <property type="match status" value="1"/>
</dbReference>
<dbReference type="InterPro" id="IPR000198">
    <property type="entry name" value="RhoGAP_dom"/>
</dbReference>